<comment type="caution">
    <text evidence="2">The sequence shown here is derived from an EMBL/GenBank/DDBJ whole genome shotgun (WGS) entry which is preliminary data.</text>
</comment>
<evidence type="ECO:0000313" key="3">
    <source>
        <dbReference type="Proteomes" id="UP000027238"/>
    </source>
</evidence>
<name>A0A066X9W4_COLSU</name>
<dbReference type="Proteomes" id="UP000027238">
    <property type="component" value="Unassembled WGS sequence"/>
</dbReference>
<feature type="chain" id="PRO_5001633732" description="Secreted protein" evidence="1">
    <location>
        <begin position="20"/>
        <end position="150"/>
    </location>
</feature>
<evidence type="ECO:0000256" key="1">
    <source>
        <dbReference type="SAM" id="SignalP"/>
    </source>
</evidence>
<accession>A0A066X9W4</accession>
<feature type="signal peptide" evidence="1">
    <location>
        <begin position="1"/>
        <end position="19"/>
    </location>
</feature>
<dbReference type="OMA" id="GWMYKLC"/>
<dbReference type="OrthoDB" id="4847041at2759"/>
<keyword evidence="3" id="KW-1185">Reference proteome</keyword>
<organism evidence="2 3">
    <name type="scientific">Colletotrichum sublineola</name>
    <name type="common">Sorghum anthracnose fungus</name>
    <dbReference type="NCBI Taxonomy" id="1173701"/>
    <lineage>
        <taxon>Eukaryota</taxon>
        <taxon>Fungi</taxon>
        <taxon>Dikarya</taxon>
        <taxon>Ascomycota</taxon>
        <taxon>Pezizomycotina</taxon>
        <taxon>Sordariomycetes</taxon>
        <taxon>Hypocreomycetidae</taxon>
        <taxon>Glomerellales</taxon>
        <taxon>Glomerellaceae</taxon>
        <taxon>Colletotrichum</taxon>
        <taxon>Colletotrichum graminicola species complex</taxon>
    </lineage>
</organism>
<dbReference type="eggNOG" id="ENOG502T4SH">
    <property type="taxonomic scope" value="Eukaryota"/>
</dbReference>
<evidence type="ECO:0008006" key="4">
    <source>
        <dbReference type="Google" id="ProtNLM"/>
    </source>
</evidence>
<dbReference type="AlphaFoldDB" id="A0A066X9W4"/>
<proteinExistence type="predicted"/>
<keyword evidence="1" id="KW-0732">Signal</keyword>
<protein>
    <recommendedName>
        <fullName evidence="4">Secreted protein</fullName>
    </recommendedName>
</protein>
<dbReference type="EMBL" id="JMSE01001324">
    <property type="protein sequence ID" value="KDN62541.1"/>
    <property type="molecule type" value="Genomic_DNA"/>
</dbReference>
<reference evidence="3" key="1">
    <citation type="journal article" date="2014" name="Genome Announc.">
        <title>Draft genome sequence of Colletotrichum sublineola, a destructive pathogen of cultivated sorghum.</title>
        <authorList>
            <person name="Baroncelli R."/>
            <person name="Sanz-Martin J.M."/>
            <person name="Rech G.E."/>
            <person name="Sukno S.A."/>
            <person name="Thon M.R."/>
        </authorList>
    </citation>
    <scope>NUCLEOTIDE SEQUENCE [LARGE SCALE GENOMIC DNA]</scope>
    <source>
        <strain evidence="3">TX430BB</strain>
    </source>
</reference>
<gene>
    <name evidence="2" type="ORF">CSUB01_02258</name>
</gene>
<sequence>MKVTLLVLSALAVATSTLAADAKKHPGWHIPYEDEPLPIHELPECMQGCMDEKNGKLGFDIYTVPRSKFCRDRWDTYFTWATYHVRSCAKNACVIDKDGIGKRNVGWMYKLCGFPKESTASGLNDWKYLEDNPRVELKKALVDEEGLEDN</sequence>
<dbReference type="HOGENOM" id="CLU_1740424_0_0_1"/>
<evidence type="ECO:0000313" key="2">
    <source>
        <dbReference type="EMBL" id="KDN62541.1"/>
    </source>
</evidence>